<sequence length="307" mass="32735">MEPIIIIHGGADDVPDSMVVPRIEGVKTACNAGYNALIQPNATALDAIEAAINSMEADEMFNSGFGSVLNEEGDIEMDAAVMVGENLSTGGVTVVKEILHPISLARQVMEKTPHVLLAGEGAGRFADSIKMPRVPTSQLLTSFAVSDLEQFKKSRVRRPCKYPERCDTVGAVAIDRNGHIAAGTSTGGLTGKMVGRSSDSSKVGCGLYADDRYGGVSVTGHGESIVKVCLSFNIINNMKLGMPPQEAAQTSVNEVINKFNKQTGAVVLSKNGDMGVFCRSERMPWAFRKGNKMLFGSHSGDHQEQNM</sequence>
<dbReference type="GO" id="GO:0033345">
    <property type="term" value="P:L-asparagine catabolic process via L-aspartate"/>
    <property type="evidence" value="ECO:0007669"/>
    <property type="project" value="TreeGrafter"/>
</dbReference>
<evidence type="ECO:0000256" key="1">
    <source>
        <dbReference type="ARBA" id="ARBA00000306"/>
    </source>
</evidence>
<gene>
    <name evidence="12" type="primary">LOC114338570</name>
</gene>
<reference evidence="12" key="1">
    <citation type="submission" date="2025-08" db="UniProtKB">
        <authorList>
            <consortium name="RefSeq"/>
        </authorList>
    </citation>
    <scope>IDENTIFICATION</scope>
    <source>
        <tissue evidence="12">Whole insect</tissue>
    </source>
</reference>
<keyword evidence="4" id="KW-0378">Hydrolase</keyword>
<dbReference type="InParanoid" id="A0A6P7GFN4"/>
<evidence type="ECO:0000256" key="7">
    <source>
        <dbReference type="ARBA" id="ARBA00054922"/>
    </source>
</evidence>
<dbReference type="InterPro" id="IPR000246">
    <property type="entry name" value="Peptidase_T2"/>
</dbReference>
<dbReference type="Gene3D" id="3.60.20.30">
    <property type="entry name" value="(Glycosyl)asparaginase"/>
    <property type="match status" value="1"/>
</dbReference>
<dbReference type="GO" id="GO:0005737">
    <property type="term" value="C:cytoplasm"/>
    <property type="evidence" value="ECO:0007669"/>
    <property type="project" value="TreeGrafter"/>
</dbReference>
<evidence type="ECO:0000256" key="8">
    <source>
        <dbReference type="ARBA" id="ARBA00061780"/>
    </source>
</evidence>
<evidence type="ECO:0000256" key="4">
    <source>
        <dbReference type="ARBA" id="ARBA00022801"/>
    </source>
</evidence>
<keyword evidence="5" id="KW-0068">Autocatalytic cleavage</keyword>
<dbReference type="InterPro" id="IPR033844">
    <property type="entry name" value="ASRGL1_meta"/>
</dbReference>
<dbReference type="OrthoDB" id="2262349at2759"/>
<feature type="site" description="Cleavage; by autolysis" evidence="11">
    <location>
        <begin position="167"/>
        <end position="168"/>
    </location>
</feature>
<comment type="function">
    <text evidence="7">Has both L-asparaginase and beta-aspartyl peptidase activity. Does not have aspartylglucosaminidase activity and is inactive toward GlcNAc-L-Asn. Likewise, has no activity toward glutamine.</text>
</comment>
<dbReference type="KEGG" id="dvv:114338570"/>
<evidence type="ECO:0000256" key="2">
    <source>
        <dbReference type="ARBA" id="ARBA00010872"/>
    </source>
</evidence>
<evidence type="ECO:0000313" key="12">
    <source>
        <dbReference type="RefSeq" id="XP_028144977.1"/>
    </source>
</evidence>
<evidence type="ECO:0000256" key="9">
    <source>
        <dbReference type="PIRSR" id="PIRSR600246-1"/>
    </source>
</evidence>
<evidence type="ECO:0000256" key="6">
    <source>
        <dbReference type="ARBA" id="ARBA00049366"/>
    </source>
</evidence>
<comment type="similarity">
    <text evidence="2">Belongs to the Ntn-hydrolase family.</text>
</comment>
<dbReference type="AlphaFoldDB" id="A0A6P7GFN4"/>
<feature type="active site" description="Nucleophile" evidence="9">
    <location>
        <position position="168"/>
    </location>
</feature>
<evidence type="ECO:0000256" key="5">
    <source>
        <dbReference type="ARBA" id="ARBA00022813"/>
    </source>
</evidence>
<dbReference type="GO" id="GO:0006508">
    <property type="term" value="P:proteolysis"/>
    <property type="evidence" value="ECO:0007669"/>
    <property type="project" value="UniProtKB-KW"/>
</dbReference>
<dbReference type="GO" id="GO:0008798">
    <property type="term" value="F:beta-aspartyl-peptidase activity"/>
    <property type="evidence" value="ECO:0007669"/>
    <property type="project" value="UniProtKB-EC"/>
</dbReference>
<organism evidence="12">
    <name type="scientific">Diabrotica virgifera virgifera</name>
    <name type="common">western corn rootworm</name>
    <dbReference type="NCBI Taxonomy" id="50390"/>
    <lineage>
        <taxon>Eukaryota</taxon>
        <taxon>Metazoa</taxon>
        <taxon>Ecdysozoa</taxon>
        <taxon>Arthropoda</taxon>
        <taxon>Hexapoda</taxon>
        <taxon>Insecta</taxon>
        <taxon>Pterygota</taxon>
        <taxon>Neoptera</taxon>
        <taxon>Endopterygota</taxon>
        <taxon>Coleoptera</taxon>
        <taxon>Polyphaga</taxon>
        <taxon>Cucujiformia</taxon>
        <taxon>Chrysomeloidea</taxon>
        <taxon>Chrysomelidae</taxon>
        <taxon>Galerucinae</taxon>
        <taxon>Diabroticina</taxon>
        <taxon>Diabroticites</taxon>
        <taxon>Diabrotica</taxon>
    </lineage>
</organism>
<protein>
    <submittedName>
        <fullName evidence="12">Probable isoaspartyl peptidase/L-asparaginase GA20639</fullName>
    </submittedName>
</protein>
<dbReference type="CDD" id="cd04702">
    <property type="entry name" value="ASRGL1_like"/>
    <property type="match status" value="1"/>
</dbReference>
<dbReference type="Pfam" id="PF01112">
    <property type="entry name" value="Asparaginase_2"/>
    <property type="match status" value="1"/>
</dbReference>
<proteinExistence type="inferred from homology"/>
<dbReference type="GO" id="GO:0004067">
    <property type="term" value="F:asparaginase activity"/>
    <property type="evidence" value="ECO:0007669"/>
    <property type="project" value="UniProtKB-EC"/>
</dbReference>
<dbReference type="FunCoup" id="A0A6P7GFN4">
    <property type="interactions" value="129"/>
</dbReference>
<comment type="catalytic activity">
    <reaction evidence="6">
        <text>L-asparagine + H2O = L-aspartate + NH4(+)</text>
        <dbReference type="Rhea" id="RHEA:21016"/>
        <dbReference type="ChEBI" id="CHEBI:15377"/>
        <dbReference type="ChEBI" id="CHEBI:28938"/>
        <dbReference type="ChEBI" id="CHEBI:29991"/>
        <dbReference type="ChEBI" id="CHEBI:58048"/>
        <dbReference type="EC" id="3.5.1.1"/>
    </reaction>
</comment>
<name>A0A6P7GFN4_DIAVI</name>
<feature type="binding site" evidence="10">
    <location>
        <begin position="196"/>
        <end position="199"/>
    </location>
    <ligand>
        <name>substrate</name>
    </ligand>
</feature>
<dbReference type="RefSeq" id="XP_028144977.1">
    <property type="nucleotide sequence ID" value="XM_028289176.1"/>
</dbReference>
<comment type="catalytic activity">
    <reaction evidence="1">
        <text>Cleavage of a beta-linked Asp residue from the N-terminus of a polypeptide.</text>
        <dbReference type="EC" id="3.4.19.5"/>
    </reaction>
</comment>
<evidence type="ECO:0000256" key="11">
    <source>
        <dbReference type="PIRSR" id="PIRSR600246-3"/>
    </source>
</evidence>
<keyword evidence="3" id="KW-0645">Protease</keyword>
<dbReference type="SUPFAM" id="SSF56235">
    <property type="entry name" value="N-terminal nucleophile aminohydrolases (Ntn hydrolases)"/>
    <property type="match status" value="1"/>
</dbReference>
<accession>A0A6P7GFN4</accession>
<dbReference type="PANTHER" id="PTHR10188:SF41">
    <property type="entry name" value="ISOASPARTYL PEPTIDASE_L-ASPARAGINASE"/>
    <property type="match status" value="1"/>
</dbReference>
<dbReference type="FunFam" id="3.60.20.30:FF:000001">
    <property type="entry name" value="Isoaspartyl peptidase/L-asparaginase"/>
    <property type="match status" value="1"/>
</dbReference>
<evidence type="ECO:0000256" key="10">
    <source>
        <dbReference type="PIRSR" id="PIRSR600246-2"/>
    </source>
</evidence>
<comment type="subunit">
    <text evidence="8">Heterodimer of an alpha and beta chain produced by autocleavage.</text>
</comment>
<dbReference type="InterPro" id="IPR029055">
    <property type="entry name" value="Ntn_hydrolases_N"/>
</dbReference>
<dbReference type="PANTHER" id="PTHR10188">
    <property type="entry name" value="L-ASPARAGINASE"/>
    <property type="match status" value="1"/>
</dbReference>
<evidence type="ECO:0000256" key="3">
    <source>
        <dbReference type="ARBA" id="ARBA00022670"/>
    </source>
</evidence>
<feature type="binding site" evidence="10">
    <location>
        <begin position="219"/>
        <end position="222"/>
    </location>
    <ligand>
        <name>substrate</name>
    </ligand>
</feature>